<dbReference type="SMART" id="SM00388">
    <property type="entry name" value="HisKA"/>
    <property type="match status" value="1"/>
</dbReference>
<dbReference type="InterPro" id="IPR001789">
    <property type="entry name" value="Sig_transdc_resp-reg_receiver"/>
</dbReference>
<reference evidence="16" key="1">
    <citation type="submission" date="2016-01" db="EMBL/GenBank/DDBJ databases">
        <authorList>
            <person name="Regsiter A."/>
            <person name="william w."/>
        </authorList>
    </citation>
    <scope>NUCLEOTIDE SEQUENCE [LARGE SCALE GENOMIC DNA]</scope>
    <source>
        <strain evidence="16">CFBP 6623</strain>
    </source>
</reference>
<dbReference type="FunFam" id="1.10.287.130:FF:000002">
    <property type="entry name" value="Two-component osmosensing histidine kinase"/>
    <property type="match status" value="1"/>
</dbReference>
<feature type="domain" description="PAS" evidence="14">
    <location>
        <begin position="275"/>
        <end position="344"/>
    </location>
</feature>
<dbReference type="Pfam" id="PF00512">
    <property type="entry name" value="HisKA"/>
    <property type="match status" value="1"/>
</dbReference>
<keyword evidence="16" id="KW-1185">Reference proteome</keyword>
<evidence type="ECO:0000256" key="1">
    <source>
        <dbReference type="ARBA" id="ARBA00000085"/>
    </source>
</evidence>
<feature type="domain" description="Response regulatory" evidence="13">
    <location>
        <begin position="1100"/>
        <end position="1220"/>
    </location>
</feature>
<feature type="modified residue" description="4-aspartylphosphate" evidence="11">
    <location>
        <position position="981"/>
    </location>
</feature>
<dbReference type="Proteomes" id="UP000191988">
    <property type="component" value="Unassembled WGS sequence"/>
</dbReference>
<dbReference type="InterPro" id="IPR003661">
    <property type="entry name" value="HisK_dim/P_dom"/>
</dbReference>
<evidence type="ECO:0000313" key="16">
    <source>
        <dbReference type="Proteomes" id="UP000191988"/>
    </source>
</evidence>
<dbReference type="Gene3D" id="3.30.565.10">
    <property type="entry name" value="Histidine kinase-like ATPase, C-terminal domain"/>
    <property type="match status" value="1"/>
</dbReference>
<dbReference type="GO" id="GO:0000155">
    <property type="term" value="F:phosphorelay sensor kinase activity"/>
    <property type="evidence" value="ECO:0007669"/>
    <property type="project" value="InterPro"/>
</dbReference>
<dbReference type="CDD" id="cd00130">
    <property type="entry name" value="PAS"/>
    <property type="match status" value="1"/>
</dbReference>
<comment type="catalytic activity">
    <reaction evidence="1">
        <text>ATP + protein L-histidine = ADP + protein N-phospho-L-histidine.</text>
        <dbReference type="EC" id="2.7.13.3"/>
    </reaction>
</comment>
<dbReference type="SUPFAM" id="SSF55785">
    <property type="entry name" value="PYP-like sensor domain (PAS domain)"/>
    <property type="match status" value="3"/>
</dbReference>
<evidence type="ECO:0000259" key="12">
    <source>
        <dbReference type="PROSITE" id="PS50109"/>
    </source>
</evidence>
<comment type="subunit">
    <text evidence="9">At low DSF concentrations, interacts with RpfF.</text>
</comment>
<dbReference type="PRINTS" id="PR00344">
    <property type="entry name" value="BCTRLSENSOR"/>
</dbReference>
<dbReference type="AlphaFoldDB" id="A0A1S7NNS8"/>
<feature type="modified residue" description="4-aspartylphosphate" evidence="11">
    <location>
        <position position="1149"/>
    </location>
</feature>
<organism evidence="15 16">
    <name type="scientific">Agrobacterium tomkonis CFBP 6623</name>
    <dbReference type="NCBI Taxonomy" id="1183432"/>
    <lineage>
        <taxon>Bacteria</taxon>
        <taxon>Pseudomonadati</taxon>
        <taxon>Pseudomonadota</taxon>
        <taxon>Alphaproteobacteria</taxon>
        <taxon>Hyphomicrobiales</taxon>
        <taxon>Rhizobiaceae</taxon>
        <taxon>Rhizobium/Agrobacterium group</taxon>
        <taxon>Agrobacterium</taxon>
        <taxon>Agrobacterium tumefaciens complex</taxon>
    </lineage>
</organism>
<dbReference type="CDD" id="cd16922">
    <property type="entry name" value="HATPase_EvgS-ArcB-TorS-like"/>
    <property type="match status" value="1"/>
</dbReference>
<evidence type="ECO:0000256" key="11">
    <source>
        <dbReference type="PROSITE-ProRule" id="PRU00169"/>
    </source>
</evidence>
<evidence type="ECO:0000256" key="4">
    <source>
        <dbReference type="ARBA" id="ARBA00022679"/>
    </source>
</evidence>
<dbReference type="Pfam" id="PF02518">
    <property type="entry name" value="HATPase_c"/>
    <property type="match status" value="1"/>
</dbReference>
<dbReference type="PANTHER" id="PTHR45339:SF1">
    <property type="entry name" value="HYBRID SIGNAL TRANSDUCTION HISTIDINE KINASE J"/>
    <property type="match status" value="1"/>
</dbReference>
<evidence type="ECO:0000256" key="7">
    <source>
        <dbReference type="ARBA" id="ARBA00022840"/>
    </source>
</evidence>
<dbReference type="NCBIfam" id="TIGR00229">
    <property type="entry name" value="sensory_box"/>
    <property type="match status" value="1"/>
</dbReference>
<dbReference type="SMART" id="SM00448">
    <property type="entry name" value="REC"/>
    <property type="match status" value="2"/>
</dbReference>
<dbReference type="Pfam" id="PF12860">
    <property type="entry name" value="PAS_7"/>
    <property type="match status" value="2"/>
</dbReference>
<dbReference type="Pfam" id="PF08448">
    <property type="entry name" value="PAS_4"/>
    <property type="match status" value="1"/>
</dbReference>
<evidence type="ECO:0000256" key="9">
    <source>
        <dbReference type="ARBA" id="ARBA00064003"/>
    </source>
</evidence>
<gene>
    <name evidence="15" type="ORF">AGR3A_Cc130002</name>
</gene>
<dbReference type="SMART" id="SM00387">
    <property type="entry name" value="HATPase_c"/>
    <property type="match status" value="1"/>
</dbReference>
<keyword evidence="4" id="KW-0808">Transferase</keyword>
<sequence length="1232" mass="136460">MELHGVEYRLTEGSGLLEKAYRAVAALDLPACIKDSELRYLMVNAAYGRIMGRPPAAFQGQTSLSLSADIRDAEREDRERRSLVFATDELIACHGAASSGPYTLRCERFIGDDGNLFLFEAFEEMPAVAIEGFSSGDNASELLFGSGVIDLIDAGIVIYDDENRLIYCNARFVEFYSAFGVALKPGMRLEALMEAVYFSSGYSRAKVDDPAFESWKQEQLRDFSLPYLERVEQFADGRWVRMVNKRLENGMLVGLRIDVTEFKAHETLLSTQIRETWLLRAALEQLPVAVFLRDHDRRLTFANAAYEKFVGGDLAHFIGKTENEMFPATGEQSRLENERLLETGEAIEKAETLPLPDGGSVPVITRLGRVATPDDEYYLVGSVTDVSLLQDRENALIAAQARAEALHRQLEAILHALPVGVLLINADLVIEYVNPFFYEVWGEIGGEKSLVGKSYRDFMELNFESGLYDYGDMSFDDLYSQRTERLLSKEASAPREVRSKSGKVTVISKTRLDGGKILSTYADVTDVRMRDAEIMKAKVELERVGEYMQGATRAMAQGLVLVEQGTIIMSNEAMARMFDVPPHLLEKGRNWSGFFAHCAKRGDFGTAEEAAATLAAWKDNIAANQPFSWLIHVAGKTWLNLEATNSSGNYWLVIVTDVTEMKLREEELQRLLSRAEAADRAKSEFLANMSHEIRTPMNGVLGMAELLAKSNLDTRQKTFTDIIVKSGNALLTIINDILDFSKIEAGQMKLRSVPFDPAEAVEDVVSLLSSAALEKDIELVVRIDPSVFGKVMGDAGRFRQIVTNLVGNAVKFTETGHVLIELAAQSAEASETMLSLRVEDSGIGIPRDKLETIFDKFIQVDGSATRRHEGTGLGLAITVGLVGLFDGSINVVSEVGKGSTFEVNIPFQVTERRRDVPLMSVAIDDIRVLVIDDNDVNRRILTEQLKTWGIDGHAVEDGPSGIAVLQEAVSLGFAIDAVILDYHMPVMNGLDVVERIRADRRFDEIAIVFLTSMDVVGDETLFTDLNVQAHLMKPARARLLRSTLFDVVRDVRLKRARLQPLALEPSGGAVRPERRLAEKKQRILPADPAVPERRRPSLIDVLVAEDNDVNQIVFTQILQQAGLRFLIVGNGKKAVQAWEENNPAIILMDVSMPVMNGHQATLAIRAAEQAAADGRHVPIIGVTAHTQEADRELCLQAGMDDYLSKPISPEILEDKIAQWLGDAMPRRDAPGV</sequence>
<keyword evidence="3 11" id="KW-0597">Phosphoprotein</keyword>
<evidence type="ECO:0000256" key="2">
    <source>
        <dbReference type="ARBA" id="ARBA00012438"/>
    </source>
</evidence>
<dbReference type="SUPFAM" id="SSF55874">
    <property type="entry name" value="ATPase domain of HSP90 chaperone/DNA topoisomerase II/histidine kinase"/>
    <property type="match status" value="1"/>
</dbReference>
<dbReference type="EMBL" id="FBWK01000005">
    <property type="protein sequence ID" value="CUX09711.1"/>
    <property type="molecule type" value="Genomic_DNA"/>
</dbReference>
<protein>
    <recommendedName>
        <fullName evidence="10">Sensory/regulatory protein RpfC</fullName>
        <ecNumber evidence="2">2.7.13.3</ecNumber>
    </recommendedName>
</protein>
<evidence type="ECO:0000256" key="8">
    <source>
        <dbReference type="ARBA" id="ARBA00023012"/>
    </source>
</evidence>
<dbReference type="PROSITE" id="PS50109">
    <property type="entry name" value="HIS_KIN"/>
    <property type="match status" value="1"/>
</dbReference>
<dbReference type="InterPro" id="IPR013656">
    <property type="entry name" value="PAS_4"/>
</dbReference>
<dbReference type="Gene3D" id="3.30.450.20">
    <property type="entry name" value="PAS domain"/>
    <property type="match status" value="3"/>
</dbReference>
<dbReference type="InterPro" id="IPR036097">
    <property type="entry name" value="HisK_dim/P_sf"/>
</dbReference>
<dbReference type="GO" id="GO:0005524">
    <property type="term" value="F:ATP binding"/>
    <property type="evidence" value="ECO:0007669"/>
    <property type="project" value="UniProtKB-KW"/>
</dbReference>
<dbReference type="CDD" id="cd00082">
    <property type="entry name" value="HisKA"/>
    <property type="match status" value="1"/>
</dbReference>
<dbReference type="SMART" id="SM00091">
    <property type="entry name" value="PAS"/>
    <property type="match status" value="5"/>
</dbReference>
<evidence type="ECO:0000256" key="3">
    <source>
        <dbReference type="ARBA" id="ARBA00022553"/>
    </source>
</evidence>
<dbReference type="PROSITE" id="PS50112">
    <property type="entry name" value="PAS"/>
    <property type="match status" value="1"/>
</dbReference>
<feature type="domain" description="Response regulatory" evidence="13">
    <location>
        <begin position="927"/>
        <end position="1048"/>
    </location>
</feature>
<evidence type="ECO:0000256" key="5">
    <source>
        <dbReference type="ARBA" id="ARBA00022741"/>
    </source>
</evidence>
<accession>A0A1S7NNS8</accession>
<dbReference type="Gene3D" id="1.10.287.130">
    <property type="match status" value="1"/>
</dbReference>
<dbReference type="InterPro" id="IPR011006">
    <property type="entry name" value="CheY-like_superfamily"/>
</dbReference>
<dbReference type="InterPro" id="IPR005467">
    <property type="entry name" value="His_kinase_dom"/>
</dbReference>
<keyword evidence="6 15" id="KW-0418">Kinase</keyword>
<dbReference type="Gene3D" id="3.40.50.2300">
    <property type="match status" value="2"/>
</dbReference>
<dbReference type="InterPro" id="IPR003594">
    <property type="entry name" value="HATPase_dom"/>
</dbReference>
<evidence type="ECO:0000259" key="14">
    <source>
        <dbReference type="PROSITE" id="PS50112"/>
    </source>
</evidence>
<evidence type="ECO:0000259" key="13">
    <source>
        <dbReference type="PROSITE" id="PS50110"/>
    </source>
</evidence>
<dbReference type="InterPro" id="IPR004358">
    <property type="entry name" value="Sig_transdc_His_kin-like_C"/>
</dbReference>
<dbReference type="Pfam" id="PF13188">
    <property type="entry name" value="PAS_8"/>
    <property type="match status" value="1"/>
</dbReference>
<dbReference type="SUPFAM" id="SSF52172">
    <property type="entry name" value="CheY-like"/>
    <property type="match status" value="2"/>
</dbReference>
<proteinExistence type="predicted"/>
<dbReference type="CDD" id="cd17546">
    <property type="entry name" value="REC_hyHK_CKI1_RcsC-like"/>
    <property type="match status" value="2"/>
</dbReference>
<dbReference type="STRING" id="1183432.AGR3A_Cc130002"/>
<name>A0A1S7NNS8_9HYPH</name>
<feature type="domain" description="Histidine kinase" evidence="12">
    <location>
        <begin position="688"/>
        <end position="909"/>
    </location>
</feature>
<evidence type="ECO:0000313" key="15">
    <source>
        <dbReference type="EMBL" id="CUX09711.1"/>
    </source>
</evidence>
<dbReference type="PROSITE" id="PS50110">
    <property type="entry name" value="RESPONSE_REGULATORY"/>
    <property type="match status" value="2"/>
</dbReference>
<keyword evidence="8" id="KW-0902">Two-component regulatory system</keyword>
<keyword evidence="5" id="KW-0547">Nucleotide-binding</keyword>
<dbReference type="EC" id="2.7.13.3" evidence="2"/>
<keyword evidence="7" id="KW-0067">ATP-binding</keyword>
<dbReference type="InterPro" id="IPR000014">
    <property type="entry name" value="PAS"/>
</dbReference>
<dbReference type="RefSeq" id="WP_062654265.1">
    <property type="nucleotide sequence ID" value="NZ_LT009723.1"/>
</dbReference>
<evidence type="ECO:0000256" key="6">
    <source>
        <dbReference type="ARBA" id="ARBA00022777"/>
    </source>
</evidence>
<dbReference type="InterPro" id="IPR035965">
    <property type="entry name" value="PAS-like_dom_sf"/>
</dbReference>
<dbReference type="FunFam" id="3.30.565.10:FF:000010">
    <property type="entry name" value="Sensor histidine kinase RcsC"/>
    <property type="match status" value="1"/>
</dbReference>
<dbReference type="Pfam" id="PF00072">
    <property type="entry name" value="Response_reg"/>
    <property type="match status" value="2"/>
</dbReference>
<dbReference type="PANTHER" id="PTHR45339">
    <property type="entry name" value="HYBRID SIGNAL TRANSDUCTION HISTIDINE KINASE J"/>
    <property type="match status" value="1"/>
</dbReference>
<dbReference type="SUPFAM" id="SSF47384">
    <property type="entry name" value="Homodimeric domain of signal transducing histidine kinase"/>
    <property type="match status" value="1"/>
</dbReference>
<evidence type="ECO:0000256" key="10">
    <source>
        <dbReference type="ARBA" id="ARBA00068150"/>
    </source>
</evidence>
<dbReference type="InterPro" id="IPR036890">
    <property type="entry name" value="HATPase_C_sf"/>
</dbReference>